<dbReference type="Proteomes" id="UP000221860">
    <property type="component" value="Unassembled WGS sequence"/>
</dbReference>
<dbReference type="InterPro" id="IPR037107">
    <property type="entry name" value="Put_OMP_sf"/>
</dbReference>
<feature type="region of interest" description="Disordered" evidence="1">
    <location>
        <begin position="1"/>
        <end position="29"/>
    </location>
</feature>
<gene>
    <name evidence="2" type="ORF">CJ301_10265</name>
</gene>
<evidence type="ECO:0000256" key="1">
    <source>
        <dbReference type="SAM" id="MobiDB-lite"/>
    </source>
</evidence>
<organism evidence="2 3">
    <name type="scientific">Limimaricola cinnabarinus</name>
    <dbReference type="NCBI Taxonomy" id="1125964"/>
    <lineage>
        <taxon>Bacteria</taxon>
        <taxon>Pseudomonadati</taxon>
        <taxon>Pseudomonadota</taxon>
        <taxon>Alphaproteobacteria</taxon>
        <taxon>Rhodobacterales</taxon>
        <taxon>Paracoccaceae</taxon>
        <taxon>Limimaricola</taxon>
    </lineage>
</organism>
<dbReference type="OrthoDB" id="7721289at2"/>
<protein>
    <recommendedName>
        <fullName evidence="4">DUF2219 domain-containing protein</fullName>
    </recommendedName>
</protein>
<dbReference type="Pfam" id="PF09982">
    <property type="entry name" value="LpxR"/>
    <property type="match status" value="1"/>
</dbReference>
<keyword evidence="3" id="KW-1185">Reference proteome</keyword>
<evidence type="ECO:0008006" key="4">
    <source>
        <dbReference type="Google" id="ProtNLM"/>
    </source>
</evidence>
<dbReference type="Gene3D" id="2.40.128.140">
    <property type="entry name" value="Outer membrane protein"/>
    <property type="match status" value="1"/>
</dbReference>
<evidence type="ECO:0000313" key="2">
    <source>
        <dbReference type="EMBL" id="PHP27535.1"/>
    </source>
</evidence>
<dbReference type="EMBL" id="NQWH01000013">
    <property type="protein sequence ID" value="PHP27535.1"/>
    <property type="molecule type" value="Genomic_DNA"/>
</dbReference>
<comment type="caution">
    <text evidence="2">The sequence shown here is derived from an EMBL/GenBank/DDBJ whole genome shotgun (WGS) entry which is preliminary data.</text>
</comment>
<name>A0A2G1MFK9_9RHOB</name>
<evidence type="ECO:0000313" key="3">
    <source>
        <dbReference type="Proteomes" id="UP000221860"/>
    </source>
</evidence>
<reference evidence="2 3" key="1">
    <citation type="submission" date="2017-08" db="EMBL/GenBank/DDBJ databases">
        <title>Draft Genome Sequence of Loktanella cinnabarina Strain XM1, Isolated from Coastal Surface Water.</title>
        <authorList>
            <person name="Ma R."/>
            <person name="Wang J."/>
            <person name="Wang Q."/>
            <person name="Ma Z."/>
            <person name="Li J."/>
            <person name="Chen L."/>
        </authorList>
    </citation>
    <scope>NUCLEOTIDE SEQUENCE [LARGE SCALE GENOMIC DNA]</scope>
    <source>
        <strain evidence="2 3">XM1</strain>
    </source>
</reference>
<dbReference type="AlphaFoldDB" id="A0A2G1MFK9"/>
<sequence>MTPRTRPARRPETGYGTGPGGGARSDASRRRNPMRALILGFLLCLAMPASAETLGRGRIFSNDYGGDGKDRWRSGAFTLSVLRGKAWDGAPPAAGGAENPLLELRFRAEVITPGRSRDGQDDRRYAGLLGFGAFGHQSFGPLEGAFGGEILAIGPSTGMSDFQERVHETLGFSPPRGVERQFGDGLLLHAQSELAWPLRPADVLTLRPFLAAESGSEEILRAGIDAILGGIGHHDLWLRDPATGQPYRGIEAETTGLSLVAGLDAALLGDSVFLPDAATLDRRRARIGLHWQPGPEVRLFYGLTWLSEEFDGQHDSQVLGALKLEFGY</sequence>
<proteinExistence type="predicted"/>
<dbReference type="InterPro" id="IPR018707">
    <property type="entry name" value="LpxR"/>
</dbReference>
<accession>A0A2G1MFK9</accession>